<proteinExistence type="predicted"/>
<accession>A0AAX3GY55</accession>
<dbReference type="AlphaFoldDB" id="A0AAX3GY55"/>
<reference evidence="1 2" key="1">
    <citation type="submission" date="2019-02" db="EMBL/GenBank/DDBJ databases">
        <authorList>
            <consortium name="Pathogen Informatics"/>
        </authorList>
    </citation>
    <scope>NUCLEOTIDE SEQUENCE [LARGE SCALE GENOMIC DNA]</scope>
    <source>
        <strain evidence="1 2">078GUE027</strain>
    </source>
</reference>
<evidence type="ECO:0008006" key="3">
    <source>
        <dbReference type="Google" id="ProtNLM"/>
    </source>
</evidence>
<organism evidence="1 2">
    <name type="scientific">Clostridioides difficile</name>
    <name type="common">Peptoclostridium difficile</name>
    <dbReference type="NCBI Taxonomy" id="1496"/>
    <lineage>
        <taxon>Bacteria</taxon>
        <taxon>Bacillati</taxon>
        <taxon>Bacillota</taxon>
        <taxon>Clostridia</taxon>
        <taxon>Peptostreptococcales</taxon>
        <taxon>Peptostreptococcaceae</taxon>
        <taxon>Clostridioides</taxon>
    </lineage>
</organism>
<gene>
    <name evidence="1" type="ORF">SAMEA1710456_01215</name>
</gene>
<sequence>MIKIKKITDKEKVVVSAQAKKPCSCAGQVLKYPPVSNSCLYDYDDYNQPRWYEAQCQ</sequence>
<comment type="caution">
    <text evidence="1">The sequence shown here is derived from an EMBL/GenBank/DDBJ whole genome shotgun (WGS) entry which is preliminary data.</text>
</comment>
<evidence type="ECO:0000313" key="2">
    <source>
        <dbReference type="Proteomes" id="UP000346772"/>
    </source>
</evidence>
<dbReference type="RefSeq" id="WP_003422437.1">
    <property type="nucleotide sequence ID" value="NZ_BEHB01000006.1"/>
</dbReference>
<name>A0AAX3GY55_CLODI</name>
<dbReference type="EMBL" id="CAADAT010000005">
    <property type="protein sequence ID" value="VFD53740.1"/>
    <property type="molecule type" value="Genomic_DNA"/>
</dbReference>
<protein>
    <recommendedName>
        <fullName evidence="3">Bacteriocin</fullName>
    </recommendedName>
</protein>
<evidence type="ECO:0000313" key="1">
    <source>
        <dbReference type="EMBL" id="VFD53740.1"/>
    </source>
</evidence>
<dbReference type="Proteomes" id="UP000346772">
    <property type="component" value="Unassembled WGS sequence"/>
</dbReference>